<sequence>MADGGYCGNPDVIAFYQKRLTGPVVGSEPWSRRETDAPFLLLTGLRGHTCRISLAECRVLLAVSL</sequence>
<evidence type="ECO:0000313" key="1">
    <source>
        <dbReference type="EMBL" id="PKW18095.1"/>
    </source>
</evidence>
<organism evidence="1 2">
    <name type="scientific">Saccharopolyspora spinosa</name>
    <dbReference type="NCBI Taxonomy" id="60894"/>
    <lineage>
        <taxon>Bacteria</taxon>
        <taxon>Bacillati</taxon>
        <taxon>Actinomycetota</taxon>
        <taxon>Actinomycetes</taxon>
        <taxon>Pseudonocardiales</taxon>
        <taxon>Pseudonocardiaceae</taxon>
        <taxon>Saccharopolyspora</taxon>
    </lineage>
</organism>
<dbReference type="Proteomes" id="UP000233786">
    <property type="component" value="Unassembled WGS sequence"/>
</dbReference>
<gene>
    <name evidence="1" type="ORF">A8926_6156</name>
</gene>
<comment type="caution">
    <text evidence="1">The sequence shown here is derived from an EMBL/GenBank/DDBJ whole genome shotgun (WGS) entry which is preliminary data.</text>
</comment>
<protein>
    <submittedName>
        <fullName evidence="1">Uncharacterized protein</fullName>
    </submittedName>
</protein>
<name>A0A2N3Y5A5_SACSN</name>
<dbReference type="AlphaFoldDB" id="A0A2N3Y5A5"/>
<keyword evidence="2" id="KW-1185">Reference proteome</keyword>
<evidence type="ECO:0000313" key="2">
    <source>
        <dbReference type="Proteomes" id="UP000233786"/>
    </source>
</evidence>
<reference evidence="1" key="1">
    <citation type="submission" date="2017-12" db="EMBL/GenBank/DDBJ databases">
        <title>Sequencing the genomes of 1000 Actinobacteria strains.</title>
        <authorList>
            <person name="Klenk H.-P."/>
        </authorList>
    </citation>
    <scope>NUCLEOTIDE SEQUENCE [LARGE SCALE GENOMIC DNA]</scope>
    <source>
        <strain evidence="1">DSM 44228</strain>
    </source>
</reference>
<accession>A0A2N3Y5A5</accession>
<proteinExistence type="predicted"/>
<dbReference type="EMBL" id="PJNB01000001">
    <property type="protein sequence ID" value="PKW18095.1"/>
    <property type="molecule type" value="Genomic_DNA"/>
</dbReference>